<evidence type="ECO:0000256" key="1">
    <source>
        <dbReference type="ARBA" id="ARBA00022679"/>
    </source>
</evidence>
<keyword evidence="8" id="KW-1185">Reference proteome</keyword>
<protein>
    <submittedName>
        <fullName evidence="7">Nucleotidyltransferase</fullName>
    </submittedName>
</protein>
<dbReference type="AlphaFoldDB" id="A0A8J3KTA6"/>
<keyword evidence="3" id="KW-0547">Nucleotide-binding</keyword>
<accession>A0A8J3KTA6</accession>
<feature type="domain" description="Polymerase nucleotidyl transferase" evidence="5">
    <location>
        <begin position="39"/>
        <end position="69"/>
    </location>
</feature>
<evidence type="ECO:0000313" key="8">
    <source>
        <dbReference type="Proteomes" id="UP000659904"/>
    </source>
</evidence>
<sequence>MAVSDIDMRAWTNQGAQDAMQKTYASVQAALDRSDALQNLGVEVFLQGSYANATNTRGDSDVDIVVMTNMIFQPDITRLSEADKTRYNRNRSAAGTTFQQFRSLVERALLDYYGSARVHPKTKCIRVDKQAGYVDADVVPAFEHRLYTSYPENGSPVYIEGISIRPTIGGSITNYPKVHKKNGRLKNGRCLDLYKPTVRQVKRLRRRAVEQGLMTKDVAPGYLLECMVYNAPNTLFESSDSARLRSVVAWLAKHDAQALREFNSCDEVHKLFVDDPGRHKPEVAARVIDILRGMI</sequence>
<evidence type="ECO:0000259" key="5">
    <source>
        <dbReference type="Pfam" id="PF01909"/>
    </source>
</evidence>
<dbReference type="SUPFAM" id="SSF81301">
    <property type="entry name" value="Nucleotidyltransferase"/>
    <property type="match status" value="1"/>
</dbReference>
<gene>
    <name evidence="7" type="ORF">Cci01nite_81170</name>
</gene>
<name>A0A8J3KTA6_9ACTN</name>
<dbReference type="InterPro" id="IPR058909">
    <property type="entry name" value="CD_NTase_C"/>
</dbReference>
<dbReference type="Proteomes" id="UP000659904">
    <property type="component" value="Unassembled WGS sequence"/>
</dbReference>
<evidence type="ECO:0000256" key="2">
    <source>
        <dbReference type="ARBA" id="ARBA00022695"/>
    </source>
</evidence>
<dbReference type="InterPro" id="IPR002934">
    <property type="entry name" value="Polymerase_NTP_transf_dom"/>
</dbReference>
<evidence type="ECO:0000313" key="7">
    <source>
        <dbReference type="EMBL" id="GIG03024.1"/>
    </source>
</evidence>
<dbReference type="RefSeq" id="WP_120317789.1">
    <property type="nucleotide sequence ID" value="NZ_BONH01000067.1"/>
</dbReference>
<dbReference type="PROSITE" id="PS50152">
    <property type="entry name" value="25A_SYNTH_3"/>
    <property type="match status" value="1"/>
</dbReference>
<evidence type="ECO:0000256" key="4">
    <source>
        <dbReference type="ARBA" id="ARBA00023118"/>
    </source>
</evidence>
<dbReference type="InterPro" id="IPR006116">
    <property type="entry name" value="NT_2-5OAS_ClassI-CCAase"/>
</dbReference>
<dbReference type="EMBL" id="BONH01000067">
    <property type="protein sequence ID" value="GIG03024.1"/>
    <property type="molecule type" value="Genomic_DNA"/>
</dbReference>
<dbReference type="Gene3D" id="3.30.460.10">
    <property type="entry name" value="Beta Polymerase, domain 2"/>
    <property type="match status" value="1"/>
</dbReference>
<organism evidence="7 8">
    <name type="scientific">Catellatospora citrea</name>
    <dbReference type="NCBI Taxonomy" id="53366"/>
    <lineage>
        <taxon>Bacteria</taxon>
        <taxon>Bacillati</taxon>
        <taxon>Actinomycetota</taxon>
        <taxon>Actinomycetes</taxon>
        <taxon>Micromonosporales</taxon>
        <taxon>Micromonosporaceae</taxon>
        <taxon>Catellatospora</taxon>
    </lineage>
</organism>
<evidence type="ECO:0000256" key="3">
    <source>
        <dbReference type="ARBA" id="ARBA00022741"/>
    </source>
</evidence>
<dbReference type="InterPro" id="IPR043519">
    <property type="entry name" value="NT_sf"/>
</dbReference>
<keyword evidence="4" id="KW-0051">Antiviral defense</keyword>
<dbReference type="GO" id="GO:0016779">
    <property type="term" value="F:nucleotidyltransferase activity"/>
    <property type="evidence" value="ECO:0007669"/>
    <property type="project" value="InterPro"/>
</dbReference>
<comment type="caution">
    <text evidence="7">The sequence shown here is derived from an EMBL/GenBank/DDBJ whole genome shotgun (WGS) entry which is preliminary data.</text>
</comment>
<dbReference type="CDD" id="cd05400">
    <property type="entry name" value="NT_2-5OAS_ClassI-CCAase"/>
    <property type="match status" value="1"/>
</dbReference>
<keyword evidence="1" id="KW-0808">Transferase</keyword>
<evidence type="ECO:0000259" key="6">
    <source>
        <dbReference type="Pfam" id="PF26305"/>
    </source>
</evidence>
<dbReference type="GO" id="GO:0051607">
    <property type="term" value="P:defense response to virus"/>
    <property type="evidence" value="ECO:0007669"/>
    <property type="project" value="UniProtKB-KW"/>
</dbReference>
<proteinExistence type="predicted"/>
<keyword evidence="2" id="KW-0548">Nucleotidyltransferase</keyword>
<feature type="domain" description="cGAS/DncV-like nucleotidyltransferase C-terminal helical" evidence="6">
    <location>
        <begin position="181"/>
        <end position="292"/>
    </location>
</feature>
<dbReference type="Pfam" id="PF01909">
    <property type="entry name" value="NTP_transf_2"/>
    <property type="match status" value="1"/>
</dbReference>
<dbReference type="Pfam" id="PF26305">
    <property type="entry name" value="CD_NTase_C"/>
    <property type="match status" value="1"/>
</dbReference>
<reference evidence="7 8" key="1">
    <citation type="submission" date="2021-01" db="EMBL/GenBank/DDBJ databases">
        <title>Whole genome shotgun sequence of Catellatospora citrea NBRC 14495.</title>
        <authorList>
            <person name="Komaki H."/>
            <person name="Tamura T."/>
        </authorList>
    </citation>
    <scope>NUCLEOTIDE SEQUENCE [LARGE SCALE GENOMIC DNA]</scope>
    <source>
        <strain evidence="7 8">NBRC 14495</strain>
    </source>
</reference>